<dbReference type="SUPFAM" id="SSF141868">
    <property type="entry name" value="EAL domain-like"/>
    <property type="match status" value="1"/>
</dbReference>
<dbReference type="Gene3D" id="3.20.20.450">
    <property type="entry name" value="EAL domain"/>
    <property type="match status" value="1"/>
</dbReference>
<dbReference type="CDD" id="cd01948">
    <property type="entry name" value="EAL"/>
    <property type="match status" value="1"/>
</dbReference>
<dbReference type="InterPro" id="IPR001633">
    <property type="entry name" value="EAL_dom"/>
</dbReference>
<dbReference type="InterPro" id="IPR000644">
    <property type="entry name" value="CBS_dom"/>
</dbReference>
<proteinExistence type="predicted"/>
<dbReference type="GO" id="GO:0071111">
    <property type="term" value="F:cyclic-guanylate-specific phosphodiesterase activity"/>
    <property type="evidence" value="ECO:0007669"/>
    <property type="project" value="InterPro"/>
</dbReference>
<dbReference type="InterPro" id="IPR000160">
    <property type="entry name" value="GGDEF_dom"/>
</dbReference>
<organism evidence="5 6">
    <name type="scientific">Roseateles oligotrophus</name>
    <dbReference type="NCBI Taxonomy" id="1769250"/>
    <lineage>
        <taxon>Bacteria</taxon>
        <taxon>Pseudomonadati</taxon>
        <taxon>Pseudomonadota</taxon>
        <taxon>Betaproteobacteria</taxon>
        <taxon>Burkholderiales</taxon>
        <taxon>Sphaerotilaceae</taxon>
        <taxon>Roseateles</taxon>
    </lineage>
</organism>
<dbReference type="Pfam" id="PF00563">
    <property type="entry name" value="EAL"/>
    <property type="match status" value="1"/>
</dbReference>
<accession>A0A840L6K8</accession>
<protein>
    <submittedName>
        <fullName evidence="5">Diguanylate cyclase (GGDEF)-like protein</fullName>
    </submittedName>
</protein>
<keyword evidence="1" id="KW-0129">CBS domain</keyword>
<dbReference type="PROSITE" id="PS51371">
    <property type="entry name" value="CBS"/>
    <property type="match status" value="1"/>
</dbReference>
<dbReference type="SMART" id="SM00052">
    <property type="entry name" value="EAL"/>
    <property type="match status" value="1"/>
</dbReference>
<dbReference type="Proteomes" id="UP000562027">
    <property type="component" value="Unassembled WGS sequence"/>
</dbReference>
<dbReference type="NCBIfam" id="TIGR00254">
    <property type="entry name" value="GGDEF"/>
    <property type="match status" value="1"/>
</dbReference>
<evidence type="ECO:0000256" key="1">
    <source>
        <dbReference type="PROSITE-ProRule" id="PRU00703"/>
    </source>
</evidence>
<dbReference type="SMART" id="SM00267">
    <property type="entry name" value="GGDEF"/>
    <property type="match status" value="1"/>
</dbReference>
<feature type="domain" description="CBS" evidence="4">
    <location>
        <begin position="290"/>
        <end position="349"/>
    </location>
</feature>
<dbReference type="InterPro" id="IPR035919">
    <property type="entry name" value="EAL_sf"/>
</dbReference>
<comment type="caution">
    <text evidence="5">The sequence shown here is derived from an EMBL/GenBank/DDBJ whole genome shotgun (WGS) entry which is preliminary data.</text>
</comment>
<dbReference type="CDD" id="cd04598">
    <property type="entry name" value="CBS_pair_GGDEF_EAL"/>
    <property type="match status" value="1"/>
</dbReference>
<sequence length="597" mass="66110">MSTLTAPSRTLDRPAPLRVQTLINEDLLSTMFQPVVQLDSGLIFGYEALVRGPVGSALEYPDALFAAGRREGLTVELEMRCALQALKDWRGQKLAGKLLINMSAAALASVVAQDQGQGGLSLCETLGLRATDIVIELTEHERVADIDSLRCAISYLRRQGVSIALDDFGDGRSSLRLWSELQPDLVKIDKYFTHDLPAHAEKLQTFRALLQLAETFGAQLVAEGIENAEELRVLRDLGVAYGQGWFLGRPSRQGQREILTAARDVLASNDIAVLPELRRASSNGVTAERLMMEAVSVDEETTHEQLLRLFNEHEQLHAVAVLNAQQQPVALVDRSQFINRWAKPFFNDLYGRRACTLFANPTPLIVDADTGIEALTTVLTSADQRYLREGFIITRAGRYLGLGTGEQLVRSVTEARIEAARHANPLTFLPGNIPISQHIGRLISSGREFVAAYADLNHFKPFNDEYGYWRGDEMIRLVARVASAHCDSQRDFLGHVGGDDFVMLFQSDDWEHRCEQIVERFNDLARNLFDAAALEAGGIMAEDRHGDLRFHPCTTLSIGAVRIRPGSLQRAEDVATAAATAKRHAKHEQLSVYVMSS</sequence>
<dbReference type="Gene3D" id="3.30.70.270">
    <property type="match status" value="1"/>
</dbReference>
<dbReference type="Pfam" id="PF00990">
    <property type="entry name" value="GGDEF"/>
    <property type="match status" value="1"/>
</dbReference>
<evidence type="ECO:0000313" key="5">
    <source>
        <dbReference type="EMBL" id="MBB4843800.1"/>
    </source>
</evidence>
<gene>
    <name evidence="5" type="ORF">HNP55_002323</name>
</gene>
<dbReference type="PROSITE" id="PS50887">
    <property type="entry name" value="GGDEF"/>
    <property type="match status" value="1"/>
</dbReference>
<evidence type="ECO:0000259" key="2">
    <source>
        <dbReference type="PROSITE" id="PS50883"/>
    </source>
</evidence>
<dbReference type="SUPFAM" id="SSF55073">
    <property type="entry name" value="Nucleotide cyclase"/>
    <property type="match status" value="1"/>
</dbReference>
<dbReference type="InterPro" id="IPR029787">
    <property type="entry name" value="Nucleotide_cyclase"/>
</dbReference>
<reference evidence="5 6" key="1">
    <citation type="submission" date="2020-08" db="EMBL/GenBank/DDBJ databases">
        <title>Functional genomics of gut bacteria from endangered species of beetles.</title>
        <authorList>
            <person name="Carlos-Shanley C."/>
        </authorList>
    </citation>
    <scope>NUCLEOTIDE SEQUENCE [LARGE SCALE GENOMIC DNA]</scope>
    <source>
        <strain evidence="5 6">S00239</strain>
    </source>
</reference>
<keyword evidence="6" id="KW-1185">Reference proteome</keyword>
<dbReference type="PANTHER" id="PTHR33121">
    <property type="entry name" value="CYCLIC DI-GMP PHOSPHODIESTERASE PDEF"/>
    <property type="match status" value="1"/>
</dbReference>
<dbReference type="PANTHER" id="PTHR33121:SF76">
    <property type="entry name" value="SIGNALING PROTEIN"/>
    <property type="match status" value="1"/>
</dbReference>
<dbReference type="AlphaFoldDB" id="A0A840L6K8"/>
<dbReference type="RefSeq" id="WP_184299390.1">
    <property type="nucleotide sequence ID" value="NZ_JACHLP010000004.1"/>
</dbReference>
<name>A0A840L6K8_9BURK</name>
<evidence type="ECO:0000313" key="6">
    <source>
        <dbReference type="Proteomes" id="UP000562027"/>
    </source>
</evidence>
<feature type="domain" description="GGDEF" evidence="3">
    <location>
        <begin position="447"/>
        <end position="597"/>
    </location>
</feature>
<dbReference type="EMBL" id="JACHLP010000004">
    <property type="protein sequence ID" value="MBB4843800.1"/>
    <property type="molecule type" value="Genomic_DNA"/>
</dbReference>
<evidence type="ECO:0000259" key="4">
    <source>
        <dbReference type="PROSITE" id="PS51371"/>
    </source>
</evidence>
<evidence type="ECO:0000259" key="3">
    <source>
        <dbReference type="PROSITE" id="PS50887"/>
    </source>
</evidence>
<dbReference type="InterPro" id="IPR050706">
    <property type="entry name" value="Cyclic-di-GMP_PDE-like"/>
</dbReference>
<feature type="domain" description="EAL" evidence="2">
    <location>
        <begin position="12"/>
        <end position="264"/>
    </location>
</feature>
<dbReference type="PROSITE" id="PS50883">
    <property type="entry name" value="EAL"/>
    <property type="match status" value="1"/>
</dbReference>
<dbReference type="CDD" id="cd01949">
    <property type="entry name" value="GGDEF"/>
    <property type="match status" value="1"/>
</dbReference>
<dbReference type="InterPro" id="IPR043128">
    <property type="entry name" value="Rev_trsase/Diguanyl_cyclase"/>
</dbReference>